<comment type="subcellular location">
    <subcellularLocation>
        <location evidence="2">Membrane</location>
        <topology evidence="2">Multi-pass membrane protein</topology>
    </subcellularLocation>
</comment>
<dbReference type="PANTHER" id="PTHR39188">
    <property type="entry name" value="MEMBRANE-ASSOCIATED ZINC METALLOPROTEASE M50B"/>
    <property type="match status" value="1"/>
</dbReference>
<feature type="domain" description="Peptidase M50" evidence="13">
    <location>
        <begin position="130"/>
        <end position="176"/>
    </location>
</feature>
<keyword evidence="9 12" id="KW-1133">Transmembrane helix</keyword>
<dbReference type="Proteomes" id="UP000007488">
    <property type="component" value="Chromosome"/>
</dbReference>
<dbReference type="CDD" id="cd06161">
    <property type="entry name" value="S2P-M50_SpoIVFB"/>
    <property type="match status" value="1"/>
</dbReference>
<name>F0SVH6_SYNGF</name>
<dbReference type="RefSeq" id="WP_013625614.1">
    <property type="nucleotide sequence ID" value="NC_015172.1"/>
</dbReference>
<dbReference type="AlphaFoldDB" id="F0SVH6"/>
<sequence>MMKKAWKNSVLSRGIEIGGISFKVHPSFLVLMLICAILGMAAKVLLIFILVLLHDTMHILAAKGYGIKVQGVILYPYGGTAVMENTFEGRKLEEAVIALAGPALNIALFIAGQALRMNGIFEGRWALEFVQINLWLGLFNLIPVLPLDGGRMVRAFLADRFGFVRISKGLAYMGKVLGGVMIFMGFYLQARFFYFFNPYTIIVLGFFFWIGSNRELANARIVFLKNLCRKKEQLLSRGLMRSRCLTVNKSTPIAAIIDELNMDSYSLISVIGSKDRVERTLSETQVMQGMLEKGWKCSVGELL</sequence>
<feature type="transmembrane region" description="Helical" evidence="12">
    <location>
        <begin position="135"/>
        <end position="157"/>
    </location>
</feature>
<dbReference type="InterPro" id="IPR008915">
    <property type="entry name" value="Peptidase_M50"/>
</dbReference>
<feature type="transmembrane region" description="Helical" evidence="12">
    <location>
        <begin position="169"/>
        <end position="188"/>
    </location>
</feature>
<feature type="transmembrane region" description="Helical" evidence="12">
    <location>
        <begin position="194"/>
        <end position="211"/>
    </location>
</feature>
<evidence type="ECO:0000256" key="7">
    <source>
        <dbReference type="ARBA" id="ARBA00022801"/>
    </source>
</evidence>
<organism evidence="14 15">
    <name type="scientific">Syntrophobotulus glycolicus (strain DSM 8271 / FlGlyR)</name>
    <dbReference type="NCBI Taxonomy" id="645991"/>
    <lineage>
        <taxon>Bacteria</taxon>
        <taxon>Bacillati</taxon>
        <taxon>Bacillota</taxon>
        <taxon>Clostridia</taxon>
        <taxon>Eubacteriales</taxon>
        <taxon>Desulfitobacteriaceae</taxon>
        <taxon>Syntrophobotulus</taxon>
    </lineage>
</organism>
<evidence type="ECO:0000256" key="6">
    <source>
        <dbReference type="ARBA" id="ARBA00022723"/>
    </source>
</evidence>
<evidence type="ECO:0000313" key="14">
    <source>
        <dbReference type="EMBL" id="ADY56749.1"/>
    </source>
</evidence>
<evidence type="ECO:0000256" key="10">
    <source>
        <dbReference type="ARBA" id="ARBA00023049"/>
    </source>
</evidence>
<keyword evidence="8" id="KW-0862">Zinc</keyword>
<dbReference type="GO" id="GO:0016020">
    <property type="term" value="C:membrane"/>
    <property type="evidence" value="ECO:0007669"/>
    <property type="project" value="UniProtKB-SubCell"/>
</dbReference>
<evidence type="ECO:0000256" key="12">
    <source>
        <dbReference type="SAM" id="Phobius"/>
    </source>
</evidence>
<accession>F0SVH6</accession>
<keyword evidence="5 12" id="KW-0812">Transmembrane</keyword>
<dbReference type="STRING" id="645991.Sgly_2464"/>
<dbReference type="EMBL" id="CP002547">
    <property type="protein sequence ID" value="ADY56749.1"/>
    <property type="molecule type" value="Genomic_DNA"/>
</dbReference>
<evidence type="ECO:0000256" key="1">
    <source>
        <dbReference type="ARBA" id="ARBA00001947"/>
    </source>
</evidence>
<protein>
    <submittedName>
        <fullName evidence="14">Peptidase M50</fullName>
    </submittedName>
</protein>
<comment type="cofactor">
    <cofactor evidence="1">
        <name>Zn(2+)</name>
        <dbReference type="ChEBI" id="CHEBI:29105"/>
    </cofactor>
</comment>
<dbReference type="HOGENOM" id="CLU_037123_0_0_9"/>
<dbReference type="eggNOG" id="COG1994">
    <property type="taxonomic scope" value="Bacteria"/>
</dbReference>
<evidence type="ECO:0000256" key="2">
    <source>
        <dbReference type="ARBA" id="ARBA00004141"/>
    </source>
</evidence>
<reference evidence="14 15" key="1">
    <citation type="journal article" date="2011" name="Stand. Genomic Sci.">
        <title>Complete genome sequence of Syntrophobotulus glycolicus type strain (FlGlyR).</title>
        <authorList>
            <person name="Han C."/>
            <person name="Mwirichia R."/>
            <person name="Chertkov O."/>
            <person name="Held B."/>
            <person name="Lapidus A."/>
            <person name="Nolan M."/>
            <person name="Lucas S."/>
            <person name="Hammon N."/>
            <person name="Deshpande S."/>
            <person name="Cheng J.F."/>
            <person name="Tapia R."/>
            <person name="Goodwin L."/>
            <person name="Pitluck S."/>
            <person name="Huntemann M."/>
            <person name="Liolios K."/>
            <person name="Ivanova N."/>
            <person name="Pagani I."/>
            <person name="Mavromatis K."/>
            <person name="Ovchinikova G."/>
            <person name="Pati A."/>
            <person name="Chen A."/>
            <person name="Palaniappan K."/>
            <person name="Land M."/>
            <person name="Hauser L."/>
            <person name="Brambilla E.M."/>
            <person name="Rohde M."/>
            <person name="Spring S."/>
            <person name="Sikorski J."/>
            <person name="Goker M."/>
            <person name="Woyke T."/>
            <person name="Bristow J."/>
            <person name="Eisen J.A."/>
            <person name="Markowitz V."/>
            <person name="Hugenholtz P."/>
            <person name="Kyrpides N.C."/>
            <person name="Klenk H.P."/>
            <person name="Detter J.C."/>
        </authorList>
    </citation>
    <scope>NUCLEOTIDE SEQUENCE [LARGE SCALE GENOMIC DNA]</scope>
    <source>
        <strain evidence="15">DSM 8271 / FlGlyR</strain>
    </source>
</reference>
<dbReference type="Pfam" id="PF02163">
    <property type="entry name" value="Peptidase_M50"/>
    <property type="match status" value="2"/>
</dbReference>
<evidence type="ECO:0000256" key="5">
    <source>
        <dbReference type="ARBA" id="ARBA00022692"/>
    </source>
</evidence>
<keyword evidence="7" id="KW-0378">Hydrolase</keyword>
<evidence type="ECO:0000259" key="13">
    <source>
        <dbReference type="Pfam" id="PF02163"/>
    </source>
</evidence>
<proteinExistence type="inferred from homology"/>
<evidence type="ECO:0000256" key="11">
    <source>
        <dbReference type="ARBA" id="ARBA00023136"/>
    </source>
</evidence>
<feature type="domain" description="Peptidase M50" evidence="13">
    <location>
        <begin position="44"/>
        <end position="111"/>
    </location>
</feature>
<feature type="transmembrane region" description="Helical" evidence="12">
    <location>
        <begin position="28"/>
        <end position="53"/>
    </location>
</feature>
<keyword evidence="10" id="KW-0482">Metalloprotease</keyword>
<keyword evidence="4" id="KW-0645">Protease</keyword>
<keyword evidence="15" id="KW-1185">Reference proteome</keyword>
<feature type="transmembrane region" description="Helical" evidence="12">
    <location>
        <begin position="95"/>
        <end position="115"/>
    </location>
</feature>
<evidence type="ECO:0000256" key="3">
    <source>
        <dbReference type="ARBA" id="ARBA00007931"/>
    </source>
</evidence>
<keyword evidence="11 12" id="KW-0472">Membrane</keyword>
<evidence type="ECO:0000256" key="8">
    <source>
        <dbReference type="ARBA" id="ARBA00022833"/>
    </source>
</evidence>
<keyword evidence="6" id="KW-0479">Metal-binding</keyword>
<dbReference type="GO" id="GO:0008237">
    <property type="term" value="F:metallopeptidase activity"/>
    <property type="evidence" value="ECO:0007669"/>
    <property type="project" value="UniProtKB-KW"/>
</dbReference>
<reference evidence="15" key="2">
    <citation type="submission" date="2011-02" db="EMBL/GenBank/DDBJ databases">
        <title>The complete genome of Syntrophobotulus glycolicus DSM 8271.</title>
        <authorList>
            <person name="Lucas S."/>
            <person name="Copeland A."/>
            <person name="Lapidus A."/>
            <person name="Bruce D."/>
            <person name="Goodwin L."/>
            <person name="Pitluck S."/>
            <person name="Kyrpides N."/>
            <person name="Mavromatis K."/>
            <person name="Pagani I."/>
            <person name="Ivanova N."/>
            <person name="Mikhailova N."/>
            <person name="Chertkov O."/>
            <person name="Held B."/>
            <person name="Detter J.C."/>
            <person name="Tapia R."/>
            <person name="Han C."/>
            <person name="Land M."/>
            <person name="Hauser L."/>
            <person name="Markowitz V."/>
            <person name="Cheng J.-F."/>
            <person name="Hugenholtz P."/>
            <person name="Woyke T."/>
            <person name="Wu D."/>
            <person name="Spring S."/>
            <person name="Schroeder M."/>
            <person name="Brambilla E."/>
            <person name="Klenk H.-P."/>
            <person name="Eisen J.A."/>
        </authorList>
    </citation>
    <scope>NUCLEOTIDE SEQUENCE [LARGE SCALE GENOMIC DNA]</scope>
    <source>
        <strain evidence="15">DSM 8271 / FlGlyR</strain>
    </source>
</reference>
<dbReference type="PANTHER" id="PTHR39188:SF3">
    <property type="entry name" value="STAGE IV SPORULATION PROTEIN FB"/>
    <property type="match status" value="1"/>
</dbReference>
<dbReference type="GO" id="GO:0046872">
    <property type="term" value="F:metal ion binding"/>
    <property type="evidence" value="ECO:0007669"/>
    <property type="project" value="UniProtKB-KW"/>
</dbReference>
<comment type="similarity">
    <text evidence="3">Belongs to the peptidase M50B family.</text>
</comment>
<dbReference type="GO" id="GO:0006508">
    <property type="term" value="P:proteolysis"/>
    <property type="evidence" value="ECO:0007669"/>
    <property type="project" value="UniProtKB-KW"/>
</dbReference>
<dbReference type="KEGG" id="sgy:Sgly_2464"/>
<evidence type="ECO:0000313" key="15">
    <source>
        <dbReference type="Proteomes" id="UP000007488"/>
    </source>
</evidence>
<evidence type="ECO:0000256" key="9">
    <source>
        <dbReference type="ARBA" id="ARBA00022989"/>
    </source>
</evidence>
<evidence type="ECO:0000256" key="4">
    <source>
        <dbReference type="ARBA" id="ARBA00022670"/>
    </source>
</evidence>
<gene>
    <name evidence="14" type="ordered locus">Sgly_2464</name>
</gene>